<keyword evidence="2" id="KW-0472">Membrane</keyword>
<keyword evidence="2" id="KW-1133">Transmembrane helix</keyword>
<gene>
    <name evidence="3" type="ORF">FHS88_002774</name>
</gene>
<sequence length="355" mass="38509">MTDPDATVRLPPRTAPAGAAPAAARGPARRGAPWIIGLAGLVLAAGAGGIAAWMWLAPAPPAEPPSKPEPPAVASPAPPAPSPSPAPVARLPVPTPVPVPVPARPPAELDLPRLASEEAIREHRATAPTLFRLAENPRVFVVDFPGLDSQGATFNRAAALIEKAGQPRDRVLDDAALAAAIARSGDTAATYYYGHNYRGRDLERFFALAERDGIALNEQERWLRGQLARIRAVLPPGEEYAVISVPGVEPRVDAKMRQAILHHEIGHGHFFTNPAFARHVMEVWRDVFTEQERARFRAFLEREGYDPTLEEVMVNEAMAYLLYTPDARFFSPAHVGLDDARAEELRAALRVRAPR</sequence>
<evidence type="ECO:0000313" key="4">
    <source>
        <dbReference type="Proteomes" id="UP000562254"/>
    </source>
</evidence>
<keyword evidence="2" id="KW-0812">Transmembrane</keyword>
<dbReference type="RefSeq" id="WP_184485633.1">
    <property type="nucleotide sequence ID" value="NZ_JACIJE010000007.1"/>
</dbReference>
<organism evidence="3 4">
    <name type="scientific">Neoroseomonas alkaliterrae</name>
    <dbReference type="NCBI Taxonomy" id="1452450"/>
    <lineage>
        <taxon>Bacteria</taxon>
        <taxon>Pseudomonadati</taxon>
        <taxon>Pseudomonadota</taxon>
        <taxon>Alphaproteobacteria</taxon>
        <taxon>Acetobacterales</taxon>
        <taxon>Acetobacteraceae</taxon>
        <taxon>Neoroseomonas</taxon>
    </lineage>
</organism>
<evidence type="ECO:0000256" key="2">
    <source>
        <dbReference type="SAM" id="Phobius"/>
    </source>
</evidence>
<dbReference type="EMBL" id="JACIJE010000007">
    <property type="protein sequence ID" value="MBB5690639.1"/>
    <property type="molecule type" value="Genomic_DNA"/>
</dbReference>
<comment type="caution">
    <text evidence="3">The sequence shown here is derived from an EMBL/GenBank/DDBJ whole genome shotgun (WGS) entry which is preliminary data.</text>
</comment>
<keyword evidence="4" id="KW-1185">Reference proteome</keyword>
<reference evidence="3 4" key="1">
    <citation type="submission" date="2020-08" db="EMBL/GenBank/DDBJ databases">
        <title>Genomic Encyclopedia of Type Strains, Phase IV (KMG-IV): sequencing the most valuable type-strain genomes for metagenomic binning, comparative biology and taxonomic classification.</title>
        <authorList>
            <person name="Goeker M."/>
        </authorList>
    </citation>
    <scope>NUCLEOTIDE SEQUENCE [LARGE SCALE GENOMIC DNA]</scope>
    <source>
        <strain evidence="3 4">DSM 25895</strain>
    </source>
</reference>
<evidence type="ECO:0000256" key="1">
    <source>
        <dbReference type="SAM" id="MobiDB-lite"/>
    </source>
</evidence>
<dbReference type="Proteomes" id="UP000562254">
    <property type="component" value="Unassembled WGS sequence"/>
</dbReference>
<proteinExistence type="predicted"/>
<dbReference type="AlphaFoldDB" id="A0A840XVH1"/>
<protein>
    <submittedName>
        <fullName evidence="3">Uncharacterized protein</fullName>
    </submittedName>
</protein>
<feature type="transmembrane region" description="Helical" evidence="2">
    <location>
        <begin position="34"/>
        <end position="56"/>
    </location>
</feature>
<accession>A0A840XVH1</accession>
<name>A0A840XVH1_9PROT</name>
<feature type="compositionally biased region" description="Pro residues" evidence="1">
    <location>
        <begin position="61"/>
        <end position="86"/>
    </location>
</feature>
<feature type="compositionally biased region" description="Low complexity" evidence="1">
    <location>
        <begin position="11"/>
        <end position="26"/>
    </location>
</feature>
<feature type="region of interest" description="Disordered" evidence="1">
    <location>
        <begin position="1"/>
        <end position="26"/>
    </location>
</feature>
<evidence type="ECO:0000313" key="3">
    <source>
        <dbReference type="EMBL" id="MBB5690639.1"/>
    </source>
</evidence>
<feature type="region of interest" description="Disordered" evidence="1">
    <location>
        <begin position="61"/>
        <end position="89"/>
    </location>
</feature>